<dbReference type="AlphaFoldDB" id="A0A8J5W7D2"/>
<evidence type="ECO:0000256" key="1">
    <source>
        <dbReference type="PROSITE-ProRule" id="PRU00663"/>
    </source>
</evidence>
<dbReference type="PROSITE" id="PS51334">
    <property type="entry name" value="PRONE"/>
    <property type="match status" value="1"/>
</dbReference>
<accession>A0A8J5W7D2</accession>
<proteinExistence type="predicted"/>
<evidence type="ECO:0000313" key="4">
    <source>
        <dbReference type="EMBL" id="KAG8084367.1"/>
    </source>
</evidence>
<dbReference type="GO" id="GO:0005085">
    <property type="term" value="F:guanyl-nucleotide exchange factor activity"/>
    <property type="evidence" value="ECO:0007669"/>
    <property type="project" value="UniProtKB-UniRule"/>
</dbReference>
<keyword evidence="2" id="KW-0812">Transmembrane</keyword>
<dbReference type="EMBL" id="JAAALK010000082">
    <property type="protein sequence ID" value="KAG8084367.1"/>
    <property type="molecule type" value="Genomic_DNA"/>
</dbReference>
<keyword evidence="2" id="KW-1133">Transmembrane helix</keyword>
<comment type="caution">
    <text evidence="4">The sequence shown here is derived from an EMBL/GenBank/DDBJ whole genome shotgun (WGS) entry which is preliminary data.</text>
</comment>
<gene>
    <name evidence="4" type="ORF">GUJ93_ZPchr0010g10642</name>
</gene>
<keyword evidence="1" id="KW-0344">Guanine-nucleotide releasing factor</keyword>
<organism evidence="4 5">
    <name type="scientific">Zizania palustris</name>
    <name type="common">Northern wild rice</name>
    <dbReference type="NCBI Taxonomy" id="103762"/>
    <lineage>
        <taxon>Eukaryota</taxon>
        <taxon>Viridiplantae</taxon>
        <taxon>Streptophyta</taxon>
        <taxon>Embryophyta</taxon>
        <taxon>Tracheophyta</taxon>
        <taxon>Spermatophyta</taxon>
        <taxon>Magnoliopsida</taxon>
        <taxon>Liliopsida</taxon>
        <taxon>Poales</taxon>
        <taxon>Poaceae</taxon>
        <taxon>BOP clade</taxon>
        <taxon>Oryzoideae</taxon>
        <taxon>Oryzeae</taxon>
        <taxon>Zizaniinae</taxon>
        <taxon>Zizania</taxon>
    </lineage>
</organism>
<dbReference type="Proteomes" id="UP000729402">
    <property type="component" value="Unassembled WGS sequence"/>
</dbReference>
<dbReference type="InterPro" id="IPR005512">
    <property type="entry name" value="PRONE_dom"/>
</dbReference>
<keyword evidence="5" id="KW-1185">Reference proteome</keyword>
<evidence type="ECO:0000259" key="3">
    <source>
        <dbReference type="PROSITE" id="PS51334"/>
    </source>
</evidence>
<feature type="transmembrane region" description="Helical" evidence="2">
    <location>
        <begin position="60"/>
        <end position="81"/>
    </location>
</feature>
<sequence>MAINSDVLAEMEMLEVYLESLPKIKVITKLGHHFDFFIMLHVADIICFSLRTLLKYRWFYKVQLTIVTVYVFLYGHLCLALSELKKGYQHKGYTFIITPFRLLLPHSL</sequence>
<keyword evidence="2" id="KW-0472">Membrane</keyword>
<name>A0A8J5W7D2_ZIZPA</name>
<protein>
    <recommendedName>
        <fullName evidence="3">PRONE domain-containing protein</fullName>
    </recommendedName>
</protein>
<evidence type="ECO:0000313" key="5">
    <source>
        <dbReference type="Proteomes" id="UP000729402"/>
    </source>
</evidence>
<evidence type="ECO:0000256" key="2">
    <source>
        <dbReference type="SAM" id="Phobius"/>
    </source>
</evidence>
<reference evidence="4" key="1">
    <citation type="journal article" date="2021" name="bioRxiv">
        <title>Whole Genome Assembly and Annotation of Northern Wild Rice, Zizania palustris L., Supports a Whole Genome Duplication in the Zizania Genus.</title>
        <authorList>
            <person name="Haas M."/>
            <person name="Kono T."/>
            <person name="Macchietto M."/>
            <person name="Millas R."/>
            <person name="McGilp L."/>
            <person name="Shao M."/>
            <person name="Duquette J."/>
            <person name="Hirsch C.N."/>
            <person name="Kimball J."/>
        </authorList>
    </citation>
    <scope>NUCLEOTIDE SEQUENCE</scope>
    <source>
        <tissue evidence="4">Fresh leaf tissue</tissue>
    </source>
</reference>
<feature type="domain" description="PRONE" evidence="3">
    <location>
        <begin position="1"/>
        <end position="108"/>
    </location>
</feature>
<reference evidence="4" key="2">
    <citation type="submission" date="2021-02" db="EMBL/GenBank/DDBJ databases">
        <authorList>
            <person name="Kimball J.A."/>
            <person name="Haas M.W."/>
            <person name="Macchietto M."/>
            <person name="Kono T."/>
            <person name="Duquette J."/>
            <person name="Shao M."/>
        </authorList>
    </citation>
    <scope>NUCLEOTIDE SEQUENCE</scope>
    <source>
        <tissue evidence="4">Fresh leaf tissue</tissue>
    </source>
</reference>